<accession>A0AAE0TMB4</accession>
<feature type="compositionally biased region" description="Basic and acidic residues" evidence="1">
    <location>
        <begin position="391"/>
        <end position="400"/>
    </location>
</feature>
<protein>
    <recommendedName>
        <fullName evidence="4">Ubiquitin-like protease family profile domain-containing protein</fullName>
    </recommendedName>
</protein>
<feature type="region of interest" description="Disordered" evidence="1">
    <location>
        <begin position="381"/>
        <end position="487"/>
    </location>
</feature>
<dbReference type="EMBL" id="JAUTXT010000074">
    <property type="protein sequence ID" value="KAK3669703.1"/>
    <property type="molecule type" value="Genomic_DNA"/>
</dbReference>
<comment type="caution">
    <text evidence="2">The sequence shown here is derived from an EMBL/GenBank/DDBJ whole genome shotgun (WGS) entry which is preliminary data.</text>
</comment>
<dbReference type="InterPro" id="IPR038765">
    <property type="entry name" value="Papain-like_cys_pep_sf"/>
</dbReference>
<feature type="compositionally biased region" description="Basic and acidic residues" evidence="1">
    <location>
        <begin position="450"/>
        <end position="479"/>
    </location>
</feature>
<evidence type="ECO:0000256" key="1">
    <source>
        <dbReference type="SAM" id="MobiDB-lite"/>
    </source>
</evidence>
<sequence>MPSRRSTLGQKQNRWYVKTLFNHKSTDECQAKTLEQNGQEIWTGDSPLIMLSPGMCKAEDLRKLATDGRLNDEFVNIVPLLGDHEDVKEYLLPTFVMELVREARYKDLDTWAAKIPKQAKRWAFGVHESGHWMAVRIDWVQRLIQHYDPMHQSATARSRLTLKHVERWARHRDGGQSVWRLEKFDGPFQAKDDYVNCGVYVTWVLRHWIRGNDLDAASLTCPLAFKMEILRLLRTSPTIAKLPSVGEDDGSTDSICSDDHATTSAHVRASGNVPEHVNAGQASEDGQTAEQRQGYREVLLETSQHIEDATRAASVNFPLDRIISCSPGHPYVEQDPTQRGTVVAASENVATGAAVNPAIPTQEVSSNMGLRGIQASQPLCLGDTSALHPRSPREPGRDIDADSSSSRSSLLSMGLKVSENTSVTCDDLQTPRASLDKPKLPIDADVTESVSKHVPEENMHTTTHEKGEDLRNERLERHSGRSSLPRPLLYAGRGGEVVLGIGSGNIESVVTRRLLDDSEAPGEAGTHTQHTTRRDASVPPCYVTWAGATEVGDVQAPFPLNLPEDSVDGLRAPVLDGAPRFAGDPESVPLTPFLDELGTVDWANFLERVDWDQFVDIS</sequence>
<evidence type="ECO:0000313" key="2">
    <source>
        <dbReference type="EMBL" id="KAK3669703.1"/>
    </source>
</evidence>
<dbReference type="Proteomes" id="UP001274830">
    <property type="component" value="Unassembled WGS sequence"/>
</dbReference>
<organism evidence="2 3">
    <name type="scientific">Recurvomyces mirabilis</name>
    <dbReference type="NCBI Taxonomy" id="574656"/>
    <lineage>
        <taxon>Eukaryota</taxon>
        <taxon>Fungi</taxon>
        <taxon>Dikarya</taxon>
        <taxon>Ascomycota</taxon>
        <taxon>Pezizomycotina</taxon>
        <taxon>Dothideomycetes</taxon>
        <taxon>Dothideomycetidae</taxon>
        <taxon>Mycosphaerellales</taxon>
        <taxon>Teratosphaeriaceae</taxon>
        <taxon>Recurvomyces</taxon>
    </lineage>
</organism>
<feature type="region of interest" description="Disordered" evidence="1">
    <location>
        <begin position="270"/>
        <end position="292"/>
    </location>
</feature>
<feature type="compositionally biased region" description="Low complexity" evidence="1">
    <location>
        <begin position="403"/>
        <end position="412"/>
    </location>
</feature>
<dbReference type="AlphaFoldDB" id="A0AAE0TMB4"/>
<dbReference type="SUPFAM" id="SSF54001">
    <property type="entry name" value="Cysteine proteinases"/>
    <property type="match status" value="1"/>
</dbReference>
<keyword evidence="3" id="KW-1185">Reference proteome</keyword>
<evidence type="ECO:0008006" key="4">
    <source>
        <dbReference type="Google" id="ProtNLM"/>
    </source>
</evidence>
<name>A0AAE0TMB4_9PEZI</name>
<feature type="compositionally biased region" description="Polar residues" evidence="1">
    <location>
        <begin position="280"/>
        <end position="291"/>
    </location>
</feature>
<reference evidence="2" key="1">
    <citation type="submission" date="2023-07" db="EMBL/GenBank/DDBJ databases">
        <title>Black Yeasts Isolated from many extreme environments.</title>
        <authorList>
            <person name="Coleine C."/>
            <person name="Stajich J.E."/>
            <person name="Selbmann L."/>
        </authorList>
    </citation>
    <scope>NUCLEOTIDE SEQUENCE</scope>
    <source>
        <strain evidence="2">CCFEE 5485</strain>
    </source>
</reference>
<gene>
    <name evidence="2" type="ORF">LTR78_010386</name>
</gene>
<proteinExistence type="predicted"/>
<dbReference type="Gene3D" id="3.40.395.10">
    <property type="entry name" value="Adenoviral Proteinase, Chain A"/>
    <property type="match status" value="1"/>
</dbReference>
<evidence type="ECO:0000313" key="3">
    <source>
        <dbReference type="Proteomes" id="UP001274830"/>
    </source>
</evidence>